<dbReference type="Gene3D" id="3.40.50.300">
    <property type="entry name" value="P-loop containing nucleotide triphosphate hydrolases"/>
    <property type="match status" value="1"/>
</dbReference>
<dbReference type="EMBL" id="JBAKBA010000003">
    <property type="protein sequence ID" value="MEL0658042.1"/>
    <property type="molecule type" value="Genomic_DNA"/>
</dbReference>
<keyword evidence="1" id="KW-0813">Transport</keyword>
<keyword evidence="2" id="KW-0547">Nucleotide-binding</keyword>
<evidence type="ECO:0000313" key="6">
    <source>
        <dbReference type="Proteomes" id="UP001366060"/>
    </source>
</evidence>
<dbReference type="PANTHER" id="PTHR43023:SF6">
    <property type="entry name" value="INTERMEMBRANE PHOSPHOLIPID TRANSPORT SYSTEM ATP-BINDING PROTEIN MLAF"/>
    <property type="match status" value="1"/>
</dbReference>
<accession>A0ABU9H8P9</accession>
<dbReference type="InterPro" id="IPR003439">
    <property type="entry name" value="ABC_transporter-like_ATP-bd"/>
</dbReference>
<comment type="caution">
    <text evidence="5">The sequence shown here is derived from an EMBL/GenBank/DDBJ whole genome shotgun (WGS) entry which is preliminary data.</text>
</comment>
<evidence type="ECO:0000259" key="4">
    <source>
        <dbReference type="PROSITE" id="PS50893"/>
    </source>
</evidence>
<organism evidence="5 6">
    <name type="scientific">Psychromonas arctica</name>
    <dbReference type="NCBI Taxonomy" id="168275"/>
    <lineage>
        <taxon>Bacteria</taxon>
        <taxon>Pseudomonadati</taxon>
        <taxon>Pseudomonadota</taxon>
        <taxon>Gammaproteobacteria</taxon>
        <taxon>Alteromonadales</taxon>
        <taxon>Psychromonadaceae</taxon>
        <taxon>Psychromonas</taxon>
    </lineage>
</organism>
<dbReference type="SMART" id="SM00382">
    <property type="entry name" value="AAA"/>
    <property type="match status" value="1"/>
</dbReference>
<gene>
    <name evidence="5" type="ORF">V6255_02720</name>
</gene>
<dbReference type="PROSITE" id="PS00211">
    <property type="entry name" value="ABC_TRANSPORTER_1"/>
    <property type="match status" value="1"/>
</dbReference>
<dbReference type="Pfam" id="PF00005">
    <property type="entry name" value="ABC_tran"/>
    <property type="match status" value="1"/>
</dbReference>
<evidence type="ECO:0000256" key="1">
    <source>
        <dbReference type="ARBA" id="ARBA00022448"/>
    </source>
</evidence>
<name>A0ABU9H8P9_9GAMM</name>
<dbReference type="InterPro" id="IPR003593">
    <property type="entry name" value="AAA+_ATPase"/>
</dbReference>
<dbReference type="Proteomes" id="UP001366060">
    <property type="component" value="Unassembled WGS sequence"/>
</dbReference>
<reference evidence="5 6" key="1">
    <citation type="submission" date="2024-02" db="EMBL/GenBank/DDBJ databases">
        <title>Bacteria isolated from the canopy kelp, Nereocystis luetkeana.</title>
        <authorList>
            <person name="Pfister C.A."/>
            <person name="Younker I.T."/>
            <person name="Light S.H."/>
        </authorList>
    </citation>
    <scope>NUCLEOTIDE SEQUENCE [LARGE SCALE GENOMIC DNA]</scope>
    <source>
        <strain evidence="5 6">TI.2.07</strain>
    </source>
</reference>
<sequence>MPTQHIVINQLSFTRQQKKIFDKLDMQFEQGKITAVLGPSGIGKTTLLKLIGGQIPVDSGEVIFNGTSIHECSEKALYKARKKMGMLFQSGALFNDLSVFENVAFPLREHTHLDEKLLSTLVLMKLNAVGLRGAKDLYPSQLSGGMARRVALARAIALDPEVIMYDEPFTGQDPISMNVLLKLVKQLNDTLGLTSIIVSHDVNEVLSIADNVYVFADKKIIAEGTVDEVLAQKDNALLQQFLAGAVQGPVPFHMPANDYRADLEEVNR</sequence>
<keyword evidence="6" id="KW-1185">Reference proteome</keyword>
<proteinExistence type="predicted"/>
<evidence type="ECO:0000256" key="2">
    <source>
        <dbReference type="ARBA" id="ARBA00022741"/>
    </source>
</evidence>
<dbReference type="PANTHER" id="PTHR43023">
    <property type="entry name" value="PROTEIN TRIGALACTOSYLDIACYLGLYCEROL 3, CHLOROPLASTIC"/>
    <property type="match status" value="1"/>
</dbReference>
<protein>
    <submittedName>
        <fullName evidence="5">ATP-binding cassette domain-containing protein</fullName>
    </submittedName>
</protein>
<dbReference type="SUPFAM" id="SSF52540">
    <property type="entry name" value="P-loop containing nucleoside triphosphate hydrolases"/>
    <property type="match status" value="1"/>
</dbReference>
<dbReference type="InterPro" id="IPR017871">
    <property type="entry name" value="ABC_transporter-like_CS"/>
</dbReference>
<evidence type="ECO:0000256" key="3">
    <source>
        <dbReference type="ARBA" id="ARBA00022840"/>
    </source>
</evidence>
<evidence type="ECO:0000313" key="5">
    <source>
        <dbReference type="EMBL" id="MEL0658042.1"/>
    </source>
</evidence>
<keyword evidence="3 5" id="KW-0067">ATP-binding</keyword>
<dbReference type="PROSITE" id="PS50893">
    <property type="entry name" value="ABC_TRANSPORTER_2"/>
    <property type="match status" value="1"/>
</dbReference>
<dbReference type="RefSeq" id="WP_341626761.1">
    <property type="nucleotide sequence ID" value="NZ_JBAKBA010000003.1"/>
</dbReference>
<dbReference type="GO" id="GO:0005524">
    <property type="term" value="F:ATP binding"/>
    <property type="evidence" value="ECO:0007669"/>
    <property type="project" value="UniProtKB-KW"/>
</dbReference>
<dbReference type="CDD" id="cd03261">
    <property type="entry name" value="ABC_Org_Solvent_Resistant"/>
    <property type="match status" value="1"/>
</dbReference>
<dbReference type="InterPro" id="IPR027417">
    <property type="entry name" value="P-loop_NTPase"/>
</dbReference>
<feature type="domain" description="ABC transporter" evidence="4">
    <location>
        <begin position="6"/>
        <end position="242"/>
    </location>
</feature>